<evidence type="ECO:0000313" key="2">
    <source>
        <dbReference type="Proteomes" id="UP001595696"/>
    </source>
</evidence>
<comment type="caution">
    <text evidence="1">The sequence shown here is derived from an EMBL/GenBank/DDBJ whole genome shotgun (WGS) entry which is preliminary data.</text>
</comment>
<proteinExistence type="predicted"/>
<name>A0ABV8DNG1_9NOCA</name>
<dbReference type="EMBL" id="JBHSAX010000003">
    <property type="protein sequence ID" value="MFC3960967.1"/>
    <property type="molecule type" value="Genomic_DNA"/>
</dbReference>
<evidence type="ECO:0000313" key="1">
    <source>
        <dbReference type="EMBL" id="MFC3960967.1"/>
    </source>
</evidence>
<gene>
    <name evidence="1" type="ORF">ACFO0B_03080</name>
</gene>
<protein>
    <recommendedName>
        <fullName evidence="3">DUF4258 domain-containing protein</fullName>
    </recommendedName>
</protein>
<dbReference type="RefSeq" id="WP_378610732.1">
    <property type="nucleotide sequence ID" value="NZ_JBHSAX010000003.1"/>
</dbReference>
<sequence length="93" mass="10862">MHFEWWPGAYALLADADVEPWEAIEVLYSARRRPRPARTAEGLPVLTVWGRTDSDRPLVVVLRQLAEGQWQIIRAVEMTPAYIRVFEEWEAQQ</sequence>
<evidence type="ECO:0008006" key="3">
    <source>
        <dbReference type="Google" id="ProtNLM"/>
    </source>
</evidence>
<accession>A0ABV8DNG1</accession>
<organism evidence="1 2">
    <name type="scientific">Nocardia jiangsuensis</name>
    <dbReference type="NCBI Taxonomy" id="1691563"/>
    <lineage>
        <taxon>Bacteria</taxon>
        <taxon>Bacillati</taxon>
        <taxon>Actinomycetota</taxon>
        <taxon>Actinomycetes</taxon>
        <taxon>Mycobacteriales</taxon>
        <taxon>Nocardiaceae</taxon>
        <taxon>Nocardia</taxon>
    </lineage>
</organism>
<keyword evidence="2" id="KW-1185">Reference proteome</keyword>
<reference evidence="2" key="1">
    <citation type="journal article" date="2019" name="Int. J. Syst. Evol. Microbiol.">
        <title>The Global Catalogue of Microorganisms (GCM) 10K type strain sequencing project: providing services to taxonomists for standard genome sequencing and annotation.</title>
        <authorList>
            <consortium name="The Broad Institute Genomics Platform"/>
            <consortium name="The Broad Institute Genome Sequencing Center for Infectious Disease"/>
            <person name="Wu L."/>
            <person name="Ma J."/>
        </authorList>
    </citation>
    <scope>NUCLEOTIDE SEQUENCE [LARGE SCALE GENOMIC DNA]</scope>
    <source>
        <strain evidence="2">CGMCC 4.7330</strain>
    </source>
</reference>
<dbReference type="Proteomes" id="UP001595696">
    <property type="component" value="Unassembled WGS sequence"/>
</dbReference>